<dbReference type="Proteomes" id="UP000054279">
    <property type="component" value="Unassembled WGS sequence"/>
</dbReference>
<evidence type="ECO:0000313" key="1">
    <source>
        <dbReference type="EMBL" id="KIJ30409.1"/>
    </source>
</evidence>
<dbReference type="EMBL" id="KN837262">
    <property type="protein sequence ID" value="KIJ30409.1"/>
    <property type="molecule type" value="Genomic_DNA"/>
</dbReference>
<sequence>YMHYQMNARALKRRIQAKVVSQHFERGRLERVYRHHVMNDFHCPFLTIDHAQTKALLKRGNKSVRALVAKFNSLVELMKDLKKRKKVPPKCRIPPLLQSKKLFRLDVNDDIWNDDGLGNNDASQPPGWLSNETIRKGIVALLQRDRANEELERLK</sequence>
<feature type="non-terminal residue" evidence="1">
    <location>
        <position position="155"/>
    </location>
</feature>
<feature type="non-terminal residue" evidence="1">
    <location>
        <position position="1"/>
    </location>
</feature>
<evidence type="ECO:0000313" key="2">
    <source>
        <dbReference type="Proteomes" id="UP000054279"/>
    </source>
</evidence>
<gene>
    <name evidence="1" type="ORF">M422DRAFT_82274</name>
</gene>
<name>A0A0C9U7T9_SPHS4</name>
<dbReference type="AlphaFoldDB" id="A0A0C9U7T9"/>
<dbReference type="HOGENOM" id="CLU_004552_4_0_1"/>
<dbReference type="OrthoDB" id="3259165at2759"/>
<proteinExistence type="predicted"/>
<keyword evidence="2" id="KW-1185">Reference proteome</keyword>
<reference evidence="1 2" key="1">
    <citation type="submission" date="2014-06" db="EMBL/GenBank/DDBJ databases">
        <title>Evolutionary Origins and Diversification of the Mycorrhizal Mutualists.</title>
        <authorList>
            <consortium name="DOE Joint Genome Institute"/>
            <consortium name="Mycorrhizal Genomics Consortium"/>
            <person name="Kohler A."/>
            <person name="Kuo A."/>
            <person name="Nagy L.G."/>
            <person name="Floudas D."/>
            <person name="Copeland A."/>
            <person name="Barry K.W."/>
            <person name="Cichocki N."/>
            <person name="Veneault-Fourrey C."/>
            <person name="LaButti K."/>
            <person name="Lindquist E.A."/>
            <person name="Lipzen A."/>
            <person name="Lundell T."/>
            <person name="Morin E."/>
            <person name="Murat C."/>
            <person name="Riley R."/>
            <person name="Ohm R."/>
            <person name="Sun H."/>
            <person name="Tunlid A."/>
            <person name="Henrissat B."/>
            <person name="Grigoriev I.V."/>
            <person name="Hibbett D.S."/>
            <person name="Martin F."/>
        </authorList>
    </citation>
    <scope>NUCLEOTIDE SEQUENCE [LARGE SCALE GENOMIC DNA]</scope>
    <source>
        <strain evidence="1 2">SS14</strain>
    </source>
</reference>
<protein>
    <submittedName>
        <fullName evidence="1">Uncharacterized protein</fullName>
    </submittedName>
</protein>
<organism evidence="1 2">
    <name type="scientific">Sphaerobolus stellatus (strain SS14)</name>
    <dbReference type="NCBI Taxonomy" id="990650"/>
    <lineage>
        <taxon>Eukaryota</taxon>
        <taxon>Fungi</taxon>
        <taxon>Dikarya</taxon>
        <taxon>Basidiomycota</taxon>
        <taxon>Agaricomycotina</taxon>
        <taxon>Agaricomycetes</taxon>
        <taxon>Phallomycetidae</taxon>
        <taxon>Geastrales</taxon>
        <taxon>Sphaerobolaceae</taxon>
        <taxon>Sphaerobolus</taxon>
    </lineage>
</organism>
<accession>A0A0C9U7T9</accession>